<dbReference type="GO" id="GO:0016020">
    <property type="term" value="C:membrane"/>
    <property type="evidence" value="ECO:0007669"/>
    <property type="project" value="UniProtKB-SubCell"/>
</dbReference>
<dbReference type="SUPFAM" id="SSF52058">
    <property type="entry name" value="L domain-like"/>
    <property type="match status" value="1"/>
</dbReference>
<evidence type="ECO:0000256" key="3">
    <source>
        <dbReference type="ARBA" id="ARBA00022737"/>
    </source>
</evidence>
<dbReference type="PANTHER" id="PTHR11017:SF267">
    <property type="entry name" value="TMV RESISTANCE PROTEIN N-LIKE"/>
    <property type="match status" value="1"/>
</dbReference>
<dbReference type="STRING" id="33114.A0A2G2V1X3"/>
<evidence type="ECO:0000256" key="1">
    <source>
        <dbReference type="ARBA" id="ARBA00004170"/>
    </source>
</evidence>
<dbReference type="SUPFAM" id="SSF52200">
    <property type="entry name" value="Toll/Interleukin receptor TIR domain"/>
    <property type="match status" value="1"/>
</dbReference>
<keyword evidence="2" id="KW-0433">Leucine-rich repeat</keyword>
<gene>
    <name evidence="8" type="ORF">CQW23_33382</name>
</gene>
<dbReference type="Pfam" id="PF01582">
    <property type="entry name" value="TIR"/>
    <property type="match status" value="1"/>
</dbReference>
<dbReference type="PROSITE" id="PS50104">
    <property type="entry name" value="TIR"/>
    <property type="match status" value="1"/>
</dbReference>
<sequence length="1237" mass="140409">MSQFPYHAFLSLATKIDKYFGNHLHSALSNAGIRAFSVNELDIDEKGCKELQKTIQDSRVLIVVFSEDYPSSERCLDELVFIVESKRAFGRFVLPVFYDVDPSEVRKQKGCFEQAFLMYEERYKSGIEVRRLEWLQKVKEWKAALTEVADLGGMVLQNQSDGCESRFIQEIVKVVAGKLNRAVLSVAVHPVGIDSRVKDINLWLQDGSTNVDIMAVYGMGGIGKSTLAKTAYNLNFDKFDGSSFLADVSKTSERHDGLVSLQRQILSNVLGKKVEKIYNVDEGVIKIQEAIQCRRILLVLDDVDDRDQLNAVLGMREWFYPGSKIIITTRNQHLFDASEVCSCKMYKVTPLNAQESIQLFSWHAFGKEKPSEDHEDLSEKVILHCKGTPLALKVLGSSLCDRSIDVWESALRKLKAIPDNKILEKLRISYDLLMDDDIQKLFLDIVCFFVGKDKNYVITILDGCGFFSVVGIQILSDRCLIEMEDRLKVHSLIQDMGREIIRQESPWEPWKRSRLWRYRDSVNVLSAKTGTEKIEGLVLDKGMSNKLSKVVKSFRSFFFSEEAGLLGHGYPRKSRKHFDDANEEGSNGIEFEADTFSKMQRLRILQLSYVRLSGFYSLLPKSLRLLCWSGFHMKIIPDDLPLESLVSLEMKKSYLEKAWEGIKILKSLKILNFSHSHFLKTTPDFSGLPHLKTLILKDCIKLAKIHESIGCLDGLVYLNLRDCKNLRKLPGSFCMLKSLEKLIISGCSRLVTTVIELGKLESLTILQADGMNFGQLAPVGGNENSWRALWKNWSSKLSRSPGSNQFSVSSLSISLVRLSLAKCNLTDDVLSFGLSNLPSLCFLNLSENLIYNLPQSIKNLGMLRDLWLDGCLSLKSLPELPPSLVTLKAVRCASLETVTNLPNLMTTLFLDVMESESLSEISGIFKLKPIDSFEVEIMNTLGLLLNLDDNTPDTVVEIFNRFTSTKRIYSAQQGLYEFGIFSTYFPGNEVPSWFSHKSERRLLTLNVDSLPNIKITGLLICIIYTRSSPRIFRFFGDSKHGGTHTIDINVQNITKGLNWIYAPSFIGIPGENKKLAFLCHWKFGKYLQAGDQINVSLPCWSKTFKMKEFGVALAYDKPEPDQSSASTSEGRVLATRHTPISHDYQFEESVMEGFMPSYQLAVNHYYLSHPNYYVFHDDADFAVRSTLKEKLFEDYYVQIAGAWEEEEDDDDSIFDSNDDEDDEATLAEIEELLERSW</sequence>
<dbReference type="Pfam" id="PF00931">
    <property type="entry name" value="NB-ARC"/>
    <property type="match status" value="1"/>
</dbReference>
<comment type="caution">
    <text evidence="8">The sequence shown here is derived from an EMBL/GenBank/DDBJ whole genome shotgun (WGS) entry which is preliminary data.</text>
</comment>
<dbReference type="InterPro" id="IPR032675">
    <property type="entry name" value="LRR_dom_sf"/>
</dbReference>
<dbReference type="InterPro" id="IPR001611">
    <property type="entry name" value="Leu-rich_rpt"/>
</dbReference>
<dbReference type="SMART" id="SM00255">
    <property type="entry name" value="TIR"/>
    <property type="match status" value="1"/>
</dbReference>
<evidence type="ECO:0000256" key="4">
    <source>
        <dbReference type="ARBA" id="ARBA00022821"/>
    </source>
</evidence>
<dbReference type="PRINTS" id="PR00364">
    <property type="entry name" value="DISEASERSIST"/>
</dbReference>
<dbReference type="AlphaFoldDB" id="A0A2G2V1X3"/>
<comment type="subcellular location">
    <subcellularLocation>
        <location evidence="1">Membrane</location>
        <topology evidence="1">Peripheral membrane protein</topology>
    </subcellularLocation>
</comment>
<dbReference type="PANTHER" id="PTHR11017">
    <property type="entry name" value="LEUCINE-RICH REPEAT-CONTAINING PROTEIN"/>
    <property type="match status" value="1"/>
</dbReference>
<keyword evidence="9" id="KW-1185">Reference proteome</keyword>
<dbReference type="Gene3D" id="1.10.8.430">
    <property type="entry name" value="Helical domain of apoptotic protease-activating factors"/>
    <property type="match status" value="1"/>
</dbReference>
<reference evidence="9" key="2">
    <citation type="journal article" date="2017" name="J. Anim. Genet.">
        <title>Multiple reference genome sequences of hot pepper reveal the massive evolution of plant disease resistance genes by retroduplication.</title>
        <authorList>
            <person name="Kim S."/>
            <person name="Park J."/>
            <person name="Yeom S.-I."/>
            <person name="Kim Y.-M."/>
            <person name="Seo E."/>
            <person name="Kim K.-T."/>
            <person name="Kim M.-S."/>
            <person name="Lee J.M."/>
            <person name="Cheong K."/>
            <person name="Shin H.-S."/>
            <person name="Kim S.-B."/>
            <person name="Han K."/>
            <person name="Lee J."/>
            <person name="Park M."/>
            <person name="Lee H.-A."/>
            <person name="Lee H.-Y."/>
            <person name="Lee Y."/>
            <person name="Oh S."/>
            <person name="Lee J.H."/>
            <person name="Choi E."/>
            <person name="Choi E."/>
            <person name="Lee S.E."/>
            <person name="Jeon J."/>
            <person name="Kim H."/>
            <person name="Choi G."/>
            <person name="Song H."/>
            <person name="Lee J."/>
            <person name="Lee S.-C."/>
            <person name="Kwon J.-K."/>
            <person name="Lee H.-Y."/>
            <person name="Koo N."/>
            <person name="Hong Y."/>
            <person name="Kim R.W."/>
            <person name="Kang W.-H."/>
            <person name="Huh J.H."/>
            <person name="Kang B.-C."/>
            <person name="Yang T.-J."/>
            <person name="Lee Y.-H."/>
            <person name="Bennetzen J.L."/>
            <person name="Choi D."/>
        </authorList>
    </citation>
    <scope>NUCLEOTIDE SEQUENCE [LARGE SCALE GENOMIC DNA]</scope>
    <source>
        <strain evidence="9">cv. PBC81</strain>
    </source>
</reference>
<dbReference type="GO" id="GO:0005524">
    <property type="term" value="F:ATP binding"/>
    <property type="evidence" value="ECO:0007669"/>
    <property type="project" value="UniProtKB-KW"/>
</dbReference>
<dbReference type="InterPro" id="IPR000157">
    <property type="entry name" value="TIR_dom"/>
</dbReference>
<dbReference type="Proteomes" id="UP000224567">
    <property type="component" value="Unassembled WGS sequence"/>
</dbReference>
<evidence type="ECO:0000313" key="9">
    <source>
        <dbReference type="Proteomes" id="UP000224567"/>
    </source>
</evidence>
<keyword evidence="4" id="KW-0611">Plant defense</keyword>
<dbReference type="Gene3D" id="3.40.50.300">
    <property type="entry name" value="P-loop containing nucleotide triphosphate hydrolases"/>
    <property type="match status" value="1"/>
</dbReference>
<dbReference type="EMBL" id="MLFT02000566">
    <property type="protein sequence ID" value="PHT27011.1"/>
    <property type="molecule type" value="Genomic_DNA"/>
</dbReference>
<dbReference type="Gene3D" id="3.80.10.10">
    <property type="entry name" value="Ribonuclease Inhibitor"/>
    <property type="match status" value="2"/>
</dbReference>
<dbReference type="InterPro" id="IPR042197">
    <property type="entry name" value="Apaf_helical"/>
</dbReference>
<protein>
    <recommendedName>
        <fullName evidence="7">TIR domain-containing protein</fullName>
    </recommendedName>
</protein>
<evidence type="ECO:0000256" key="2">
    <source>
        <dbReference type="ARBA" id="ARBA00022614"/>
    </source>
</evidence>
<evidence type="ECO:0000259" key="7">
    <source>
        <dbReference type="PROSITE" id="PS50104"/>
    </source>
</evidence>
<dbReference type="Gene3D" id="3.40.50.10140">
    <property type="entry name" value="Toll/interleukin-1 receptor homology (TIR) domain"/>
    <property type="match status" value="1"/>
</dbReference>
<evidence type="ECO:0000256" key="5">
    <source>
        <dbReference type="ARBA" id="ARBA00023054"/>
    </source>
</evidence>
<organism evidence="8 9">
    <name type="scientific">Capsicum baccatum</name>
    <name type="common">Peruvian pepper</name>
    <dbReference type="NCBI Taxonomy" id="33114"/>
    <lineage>
        <taxon>Eukaryota</taxon>
        <taxon>Viridiplantae</taxon>
        <taxon>Streptophyta</taxon>
        <taxon>Embryophyta</taxon>
        <taxon>Tracheophyta</taxon>
        <taxon>Spermatophyta</taxon>
        <taxon>Magnoliopsida</taxon>
        <taxon>eudicotyledons</taxon>
        <taxon>Gunneridae</taxon>
        <taxon>Pentapetalae</taxon>
        <taxon>asterids</taxon>
        <taxon>lamiids</taxon>
        <taxon>Solanales</taxon>
        <taxon>Solanaceae</taxon>
        <taxon>Solanoideae</taxon>
        <taxon>Capsiceae</taxon>
        <taxon>Capsicum</taxon>
    </lineage>
</organism>
<dbReference type="GO" id="GO:0006952">
    <property type="term" value="P:defense response"/>
    <property type="evidence" value="ECO:0007669"/>
    <property type="project" value="UniProtKB-KW"/>
</dbReference>
<dbReference type="SUPFAM" id="SSF52540">
    <property type="entry name" value="P-loop containing nucleoside triphosphate hydrolases"/>
    <property type="match status" value="1"/>
</dbReference>
<dbReference type="PROSITE" id="PS51450">
    <property type="entry name" value="LRR"/>
    <property type="match status" value="1"/>
</dbReference>
<evidence type="ECO:0000313" key="8">
    <source>
        <dbReference type="EMBL" id="PHT27011.1"/>
    </source>
</evidence>
<name>A0A2G2V1X3_CAPBA</name>
<accession>A0A2G2V1X3</accession>
<keyword evidence="5" id="KW-0175">Coiled coil</keyword>
<dbReference type="GO" id="GO:0007165">
    <property type="term" value="P:signal transduction"/>
    <property type="evidence" value="ECO:0007669"/>
    <property type="project" value="InterPro"/>
</dbReference>
<proteinExistence type="predicted"/>
<dbReference type="InterPro" id="IPR002182">
    <property type="entry name" value="NB-ARC"/>
</dbReference>
<dbReference type="OrthoDB" id="1357022at2759"/>
<feature type="domain" description="TIR" evidence="7">
    <location>
        <begin position="4"/>
        <end position="179"/>
    </location>
</feature>
<reference evidence="8 9" key="1">
    <citation type="journal article" date="2017" name="Genome Biol.">
        <title>New reference genome sequences of hot pepper reveal the massive evolution of plant disease-resistance genes by retroduplication.</title>
        <authorList>
            <person name="Kim S."/>
            <person name="Park J."/>
            <person name="Yeom S.I."/>
            <person name="Kim Y.M."/>
            <person name="Seo E."/>
            <person name="Kim K.T."/>
            <person name="Kim M.S."/>
            <person name="Lee J.M."/>
            <person name="Cheong K."/>
            <person name="Shin H.S."/>
            <person name="Kim S.B."/>
            <person name="Han K."/>
            <person name="Lee J."/>
            <person name="Park M."/>
            <person name="Lee H.A."/>
            <person name="Lee H.Y."/>
            <person name="Lee Y."/>
            <person name="Oh S."/>
            <person name="Lee J.H."/>
            <person name="Choi E."/>
            <person name="Choi E."/>
            <person name="Lee S.E."/>
            <person name="Jeon J."/>
            <person name="Kim H."/>
            <person name="Choi G."/>
            <person name="Song H."/>
            <person name="Lee J."/>
            <person name="Lee S.C."/>
            <person name="Kwon J.K."/>
            <person name="Lee H.Y."/>
            <person name="Koo N."/>
            <person name="Hong Y."/>
            <person name="Kim R.W."/>
            <person name="Kang W.H."/>
            <person name="Huh J.H."/>
            <person name="Kang B.C."/>
            <person name="Yang T.J."/>
            <person name="Lee Y.H."/>
            <person name="Bennetzen J.L."/>
            <person name="Choi D."/>
        </authorList>
    </citation>
    <scope>NUCLEOTIDE SEQUENCE [LARGE SCALE GENOMIC DNA]</scope>
    <source>
        <strain evidence="9">cv. PBC81</strain>
    </source>
</reference>
<evidence type="ECO:0000256" key="6">
    <source>
        <dbReference type="ARBA" id="ARBA00023136"/>
    </source>
</evidence>
<dbReference type="Pfam" id="PF23282">
    <property type="entry name" value="WHD_ROQ1"/>
    <property type="match status" value="1"/>
</dbReference>
<dbReference type="GO" id="GO:0043531">
    <property type="term" value="F:ADP binding"/>
    <property type="evidence" value="ECO:0007669"/>
    <property type="project" value="InterPro"/>
</dbReference>
<dbReference type="SUPFAM" id="SSF46785">
    <property type="entry name" value="Winged helix' DNA-binding domain"/>
    <property type="match status" value="1"/>
</dbReference>
<dbReference type="InterPro" id="IPR027417">
    <property type="entry name" value="P-loop_NTPase"/>
</dbReference>
<dbReference type="InterPro" id="IPR035897">
    <property type="entry name" value="Toll_tir_struct_dom_sf"/>
</dbReference>
<dbReference type="InterPro" id="IPR044974">
    <property type="entry name" value="Disease_R_plants"/>
</dbReference>
<dbReference type="InterPro" id="IPR036390">
    <property type="entry name" value="WH_DNA-bd_sf"/>
</dbReference>
<keyword evidence="3" id="KW-0677">Repeat</keyword>
<keyword evidence="6" id="KW-0472">Membrane</keyword>
<dbReference type="InterPro" id="IPR058192">
    <property type="entry name" value="WHD_ROQ1-like"/>
</dbReference>